<dbReference type="GO" id="GO:0005737">
    <property type="term" value="C:cytoplasm"/>
    <property type="evidence" value="ECO:0007669"/>
    <property type="project" value="TreeGrafter"/>
</dbReference>
<dbReference type="InterPro" id="IPR051326">
    <property type="entry name" value="Kynurenine-oxoglutarate_AT"/>
</dbReference>
<organism evidence="6 7">
    <name type="scientific">Variovorax paradoxus</name>
    <dbReference type="NCBI Taxonomy" id="34073"/>
    <lineage>
        <taxon>Bacteria</taxon>
        <taxon>Pseudomonadati</taxon>
        <taxon>Pseudomonadota</taxon>
        <taxon>Betaproteobacteria</taxon>
        <taxon>Burkholderiales</taxon>
        <taxon>Comamonadaceae</taxon>
        <taxon>Variovorax</taxon>
    </lineage>
</organism>
<dbReference type="InterPro" id="IPR015422">
    <property type="entry name" value="PyrdxlP-dep_Trfase_small"/>
</dbReference>
<evidence type="ECO:0000256" key="2">
    <source>
        <dbReference type="ARBA" id="ARBA00022576"/>
    </source>
</evidence>
<evidence type="ECO:0000256" key="4">
    <source>
        <dbReference type="ARBA" id="ARBA00022898"/>
    </source>
</evidence>
<dbReference type="InterPro" id="IPR015421">
    <property type="entry name" value="PyrdxlP-dep_Trfase_major"/>
</dbReference>
<proteinExistence type="predicted"/>
<dbReference type="Proteomes" id="UP000077852">
    <property type="component" value="Unassembled WGS sequence"/>
</dbReference>
<evidence type="ECO:0000313" key="6">
    <source>
        <dbReference type="EMBL" id="OAK65651.1"/>
    </source>
</evidence>
<comment type="cofactor">
    <cofactor evidence="1">
        <name>pyridoxal 5'-phosphate</name>
        <dbReference type="ChEBI" id="CHEBI:597326"/>
    </cofactor>
</comment>
<dbReference type="GO" id="GO:0016212">
    <property type="term" value="F:kynurenine-oxoglutarate transaminase activity"/>
    <property type="evidence" value="ECO:0007669"/>
    <property type="project" value="TreeGrafter"/>
</dbReference>
<evidence type="ECO:0000256" key="3">
    <source>
        <dbReference type="ARBA" id="ARBA00022679"/>
    </source>
</evidence>
<dbReference type="RefSeq" id="WP_081267127.1">
    <property type="nucleotide sequence ID" value="NZ_LVHG01000032.1"/>
</dbReference>
<accession>A0AA91IC24</accession>
<sequence>MPRHRPARLTHIAGIGVDRMGAIADDADGPPFLRLENLDVDIPPDPEAVARTVRAASEDSDNSYLPFVGQSRLRDVAARHVSALSGVAYSGARNCVISAGGLSGILNALLATVEVGDEVLVTDPTYAGLLNRIRLAGGTPKYAPFRFTPGGEWKLDRDALQAAVGPRVRVMLLMSPSMPTGGCFDEEDWRAIADLCVRHDLTLILDTAMERLLYDGRQVIHPAGLTGMAERTITVGSSAKELRMIGWRVGWTVAPESYMPDLVAVSLANVVVPVGIAQDAVATALERSPRTLAPYVSELERRRDTVLDELKGLPVGVPAGGWSLLLRASDFGIDGQTLSERLLKSRVCATAMQGWGETHGAQYLRFVFSNEPVERLRGLGDKVRAALGA</sequence>
<dbReference type="GO" id="GO:0030170">
    <property type="term" value="F:pyridoxal phosphate binding"/>
    <property type="evidence" value="ECO:0007669"/>
    <property type="project" value="InterPro"/>
</dbReference>
<feature type="domain" description="Aminotransferase class I/classII large" evidence="5">
    <location>
        <begin position="44"/>
        <end position="351"/>
    </location>
</feature>
<gene>
    <name evidence="6" type="ORF">A3K87_11315</name>
</gene>
<dbReference type="InterPro" id="IPR004839">
    <property type="entry name" value="Aminotransferase_I/II_large"/>
</dbReference>
<reference evidence="6 7" key="1">
    <citation type="submission" date="2016-03" db="EMBL/GenBank/DDBJ databases">
        <title>Genome sequence of Variovorax paradoxus KB5.</title>
        <authorList>
            <person name="Jeong H."/>
            <person name="Hong C.E."/>
            <person name="Jo S.H."/>
            <person name="Park J.M."/>
        </authorList>
    </citation>
    <scope>NUCLEOTIDE SEQUENCE [LARGE SCALE GENOMIC DNA]</scope>
    <source>
        <strain evidence="6 7">KB5</strain>
    </source>
</reference>
<evidence type="ECO:0000313" key="7">
    <source>
        <dbReference type="Proteomes" id="UP000077852"/>
    </source>
</evidence>
<protein>
    <submittedName>
        <fullName evidence="6">Aspartate aminotransferase</fullName>
    </submittedName>
</protein>
<evidence type="ECO:0000256" key="1">
    <source>
        <dbReference type="ARBA" id="ARBA00001933"/>
    </source>
</evidence>
<comment type="caution">
    <text evidence="6">The sequence shown here is derived from an EMBL/GenBank/DDBJ whole genome shotgun (WGS) entry which is preliminary data.</text>
</comment>
<dbReference type="InterPro" id="IPR015424">
    <property type="entry name" value="PyrdxlP-dep_Trfase"/>
</dbReference>
<dbReference type="PANTHER" id="PTHR43807:SF20">
    <property type="entry name" value="FI04487P"/>
    <property type="match status" value="1"/>
</dbReference>
<dbReference type="CDD" id="cd00609">
    <property type="entry name" value="AAT_like"/>
    <property type="match status" value="1"/>
</dbReference>
<dbReference type="EMBL" id="LVHG01000032">
    <property type="protein sequence ID" value="OAK65651.1"/>
    <property type="molecule type" value="Genomic_DNA"/>
</dbReference>
<keyword evidence="4" id="KW-0663">Pyridoxal phosphate</keyword>
<dbReference type="SUPFAM" id="SSF53383">
    <property type="entry name" value="PLP-dependent transferases"/>
    <property type="match status" value="1"/>
</dbReference>
<dbReference type="Gene3D" id="3.40.640.10">
    <property type="entry name" value="Type I PLP-dependent aspartate aminotransferase-like (Major domain)"/>
    <property type="match status" value="1"/>
</dbReference>
<dbReference type="Gene3D" id="3.90.1150.10">
    <property type="entry name" value="Aspartate Aminotransferase, domain 1"/>
    <property type="match status" value="1"/>
</dbReference>
<dbReference type="Pfam" id="PF00155">
    <property type="entry name" value="Aminotran_1_2"/>
    <property type="match status" value="1"/>
</dbReference>
<keyword evidence="2 6" id="KW-0032">Aminotransferase</keyword>
<name>A0AA91IC24_VARPD</name>
<dbReference type="AlphaFoldDB" id="A0AA91IC24"/>
<dbReference type="PANTHER" id="PTHR43807">
    <property type="entry name" value="FI04487P"/>
    <property type="match status" value="1"/>
</dbReference>
<keyword evidence="3" id="KW-0808">Transferase</keyword>
<evidence type="ECO:0000259" key="5">
    <source>
        <dbReference type="Pfam" id="PF00155"/>
    </source>
</evidence>